<keyword evidence="3" id="KW-1185">Reference proteome</keyword>
<proteinExistence type="predicted"/>
<dbReference type="Pfam" id="PF01557">
    <property type="entry name" value="FAA_hydrolase"/>
    <property type="match status" value="1"/>
</dbReference>
<dbReference type="InterPro" id="IPR036663">
    <property type="entry name" value="Fumarylacetoacetase_C_sf"/>
</dbReference>
<dbReference type="InterPro" id="IPR011234">
    <property type="entry name" value="Fumarylacetoacetase-like_C"/>
</dbReference>
<evidence type="ECO:0000313" key="3">
    <source>
        <dbReference type="Proteomes" id="UP000199546"/>
    </source>
</evidence>
<dbReference type="SUPFAM" id="SSF56529">
    <property type="entry name" value="FAH"/>
    <property type="match status" value="1"/>
</dbReference>
<dbReference type="Proteomes" id="UP000199546">
    <property type="component" value="Unassembled WGS sequence"/>
</dbReference>
<organism evidence="2 3">
    <name type="scientific">Geodermatophilus amargosae</name>
    <dbReference type="NCBI Taxonomy" id="1296565"/>
    <lineage>
        <taxon>Bacteria</taxon>
        <taxon>Bacillati</taxon>
        <taxon>Actinomycetota</taxon>
        <taxon>Actinomycetes</taxon>
        <taxon>Geodermatophilales</taxon>
        <taxon>Geodermatophilaceae</taxon>
        <taxon>Geodermatophilus</taxon>
    </lineage>
</organism>
<protein>
    <submittedName>
        <fullName evidence="2">2-keto-4-pentenoate hydratase/2-oxohepta-3-ene-1,7-dioic acid hydratase (Catechol pathway)</fullName>
    </submittedName>
</protein>
<sequence>MRWVTYDADGTDRVGLVVDDRIHGLEPGTTLVDLLGDDGSRLQAAAERATSAPQDTRPFEGATLRAPLQPPAMRDFLCFLQHMRNCRAGLGAAAQLNPEWEQIPAFYFTNPVAVIGPHDPVPVPPGCERFDFELEVAAVIGRTGSDLDPATAADHVAGYTIFNDWSARDLQAREMRLNLGPAKGKDSSTTLGPVFVTADELAPHASGNSFALDMRVWVNDEEVGGGSMEQMDWSWGEIVAYASRGTTLRPGDVLGSGTVPTGCLFEHFSMSGGDAGQGFRGWLEPGDRVRMRVEGIGEIENEVVPGPAVHPLRTGF</sequence>
<dbReference type="STRING" id="1296565.SAMN05660657_00779"/>
<evidence type="ECO:0000259" key="1">
    <source>
        <dbReference type="Pfam" id="PF01557"/>
    </source>
</evidence>
<evidence type="ECO:0000313" key="2">
    <source>
        <dbReference type="EMBL" id="SFT43757.1"/>
    </source>
</evidence>
<dbReference type="GO" id="GO:0003824">
    <property type="term" value="F:catalytic activity"/>
    <property type="evidence" value="ECO:0007669"/>
    <property type="project" value="InterPro"/>
</dbReference>
<gene>
    <name evidence="2" type="ORF">SAMN05660657_00779</name>
</gene>
<dbReference type="OrthoDB" id="2273115at2"/>
<dbReference type="RefSeq" id="WP_093578102.1">
    <property type="nucleotide sequence ID" value="NZ_FPBA01000002.1"/>
</dbReference>
<dbReference type="PANTHER" id="PTHR43211">
    <property type="entry name" value="FUMARYLACETOACETATE HYDROLASE"/>
    <property type="match status" value="1"/>
</dbReference>
<dbReference type="Gene3D" id="3.90.850.10">
    <property type="entry name" value="Fumarylacetoacetase-like, C-terminal domain"/>
    <property type="match status" value="1"/>
</dbReference>
<feature type="domain" description="Fumarylacetoacetase-like C-terminal" evidence="1">
    <location>
        <begin position="74"/>
        <end position="304"/>
    </location>
</feature>
<reference evidence="3" key="1">
    <citation type="submission" date="2016-10" db="EMBL/GenBank/DDBJ databases">
        <authorList>
            <person name="Varghese N."/>
            <person name="Submissions S."/>
        </authorList>
    </citation>
    <scope>NUCLEOTIDE SEQUENCE [LARGE SCALE GENOMIC DNA]</scope>
    <source>
        <strain evidence="3">DSM 46136</strain>
    </source>
</reference>
<name>A0A1I6Y032_9ACTN</name>
<dbReference type="AlphaFoldDB" id="A0A1I6Y032"/>
<accession>A0A1I6Y032</accession>
<dbReference type="PANTHER" id="PTHR43211:SF1">
    <property type="entry name" value="BLL6422 PROTEIN"/>
    <property type="match status" value="1"/>
</dbReference>
<dbReference type="EMBL" id="FPBA01000002">
    <property type="protein sequence ID" value="SFT43757.1"/>
    <property type="molecule type" value="Genomic_DNA"/>
</dbReference>